<dbReference type="InterPro" id="IPR000834">
    <property type="entry name" value="Peptidase_M14"/>
</dbReference>
<keyword evidence="4" id="KW-0378">Hydrolase</keyword>
<dbReference type="GO" id="GO:0006508">
    <property type="term" value="P:proteolysis"/>
    <property type="evidence" value="ECO:0007669"/>
    <property type="project" value="UniProtKB-KW"/>
</dbReference>
<dbReference type="GO" id="GO:0005615">
    <property type="term" value="C:extracellular space"/>
    <property type="evidence" value="ECO:0007669"/>
    <property type="project" value="TreeGrafter"/>
</dbReference>
<dbReference type="GO" id="GO:0004181">
    <property type="term" value="F:metallocarboxypeptidase activity"/>
    <property type="evidence" value="ECO:0007669"/>
    <property type="project" value="InterPro"/>
</dbReference>
<dbReference type="PANTHER" id="PTHR11705:SF143">
    <property type="entry name" value="SLL0236 PROTEIN"/>
    <property type="match status" value="1"/>
</dbReference>
<evidence type="ECO:0000256" key="5">
    <source>
        <dbReference type="ARBA" id="ARBA00022833"/>
    </source>
</evidence>
<dbReference type="Gene3D" id="3.40.630.10">
    <property type="entry name" value="Zn peptidases"/>
    <property type="match status" value="1"/>
</dbReference>
<evidence type="ECO:0000313" key="9">
    <source>
        <dbReference type="EMBL" id="MYC94968.1"/>
    </source>
</evidence>
<evidence type="ECO:0000256" key="4">
    <source>
        <dbReference type="ARBA" id="ARBA00022801"/>
    </source>
</evidence>
<feature type="domain" description="Peptidase M14" evidence="8">
    <location>
        <begin position="22"/>
        <end position="285"/>
    </location>
</feature>
<dbReference type="SMART" id="SM00631">
    <property type="entry name" value="Zn_pept"/>
    <property type="match status" value="1"/>
</dbReference>
<dbReference type="PROSITE" id="PS52035">
    <property type="entry name" value="PEPTIDASE_M14"/>
    <property type="match status" value="1"/>
</dbReference>
<reference evidence="9" key="1">
    <citation type="submission" date="2019-09" db="EMBL/GenBank/DDBJ databases">
        <title>Characterisation of the sponge microbiome using genome-centric metagenomics.</title>
        <authorList>
            <person name="Engelberts J.P."/>
            <person name="Robbins S.J."/>
            <person name="De Goeij J.M."/>
            <person name="Aranda M."/>
            <person name="Bell S.C."/>
            <person name="Webster N.S."/>
        </authorList>
    </citation>
    <scope>NUCLEOTIDE SEQUENCE</scope>
    <source>
        <strain evidence="9">SB0661_bin_32</strain>
    </source>
</reference>
<dbReference type="GO" id="GO:0008270">
    <property type="term" value="F:zinc ion binding"/>
    <property type="evidence" value="ECO:0007669"/>
    <property type="project" value="InterPro"/>
</dbReference>
<keyword evidence="5" id="KW-0862">Zinc</keyword>
<dbReference type="SUPFAM" id="SSF53187">
    <property type="entry name" value="Zn-dependent exopeptidases"/>
    <property type="match status" value="1"/>
</dbReference>
<dbReference type="Pfam" id="PF00246">
    <property type="entry name" value="Peptidase_M14"/>
    <property type="match status" value="1"/>
</dbReference>
<evidence type="ECO:0000256" key="7">
    <source>
        <dbReference type="PROSITE-ProRule" id="PRU01379"/>
    </source>
</evidence>
<keyword evidence="6" id="KW-0482">Metalloprotease</keyword>
<keyword evidence="3" id="KW-0645">Protease</keyword>
<evidence type="ECO:0000256" key="1">
    <source>
        <dbReference type="ARBA" id="ARBA00001947"/>
    </source>
</evidence>
<feature type="active site" description="Proton donor/acceptor" evidence="7">
    <location>
        <position position="264"/>
    </location>
</feature>
<dbReference type="AlphaFoldDB" id="A0A6B1D5U7"/>
<comment type="cofactor">
    <cofactor evidence="1">
        <name>Zn(2+)</name>
        <dbReference type="ChEBI" id="CHEBI:29105"/>
    </cofactor>
</comment>
<comment type="caution">
    <text evidence="9">The sequence shown here is derived from an EMBL/GenBank/DDBJ whole genome shotgun (WGS) entry which is preliminary data.</text>
</comment>
<accession>A0A6B1D5U7</accession>
<protein>
    <recommendedName>
        <fullName evidence="8">Peptidase M14 domain-containing protein</fullName>
    </recommendedName>
</protein>
<evidence type="ECO:0000256" key="6">
    <source>
        <dbReference type="ARBA" id="ARBA00023049"/>
    </source>
</evidence>
<evidence type="ECO:0000256" key="2">
    <source>
        <dbReference type="ARBA" id="ARBA00005988"/>
    </source>
</evidence>
<name>A0A6B1D5U7_9CHLR</name>
<gene>
    <name evidence="9" type="ORF">F4X14_08345</name>
</gene>
<dbReference type="EMBL" id="VXMH01000037">
    <property type="protein sequence ID" value="MYC94968.1"/>
    <property type="molecule type" value="Genomic_DNA"/>
</dbReference>
<dbReference type="PANTHER" id="PTHR11705">
    <property type="entry name" value="PROTEASE FAMILY M14 CARBOXYPEPTIDASE A,B"/>
    <property type="match status" value="1"/>
</dbReference>
<comment type="similarity">
    <text evidence="2 7">Belongs to the peptidase M14 family.</text>
</comment>
<proteinExistence type="inferred from homology"/>
<sequence length="499" mass="56868">MNIPWRPRVWSQGSADGGDLLSYPSLPELDSFYRELQDEFPGYVALEKAGHSVQGRPIRLLTITDRDTSGEDKQRVLMVGQEHGQERSAGIALLELARWLVTPAAAEIRRRQRIGLMPVINPDSWEALRFNNVNDVNLYADYSLDREPTQPESQAVAEVLAKLQPELFCSLHGTEFGWKYRMGESNGFSWTTSQFDRAHSRLFIEEINRAAESAGFPQDRGEEEAERILPWLPGNIHHSYYSGQRITSCVHAYHRYHTLANTMEVHHPLSGLIRCRRMLELGNQPWRTESVAGYPVRTMFQQDETFVAAYGQTAAERRASRVELWAHTNQFVVARGVNEPVGMALNAFSLDPEDYDRWRSLEIDTFLQQKENELELDLSEIRALRRRHSRFQSLRCDQIKPNANTKEGPLLRTASQGLALRLRLPNRSTIRRVWLDGRPMALSSGDGYESWHTASGFTVLQINIPPQADVGLFQRHFVVATYEAPRTDLGSLGMRNGLA</sequence>
<evidence type="ECO:0000259" key="8">
    <source>
        <dbReference type="PROSITE" id="PS52035"/>
    </source>
</evidence>
<organism evidence="9">
    <name type="scientific">Caldilineaceae bacterium SB0661_bin_32</name>
    <dbReference type="NCBI Taxonomy" id="2605255"/>
    <lineage>
        <taxon>Bacteria</taxon>
        <taxon>Bacillati</taxon>
        <taxon>Chloroflexota</taxon>
        <taxon>Caldilineae</taxon>
        <taxon>Caldilineales</taxon>
        <taxon>Caldilineaceae</taxon>
    </lineage>
</organism>
<evidence type="ECO:0000256" key="3">
    <source>
        <dbReference type="ARBA" id="ARBA00022670"/>
    </source>
</evidence>